<evidence type="ECO:0000313" key="3">
    <source>
        <dbReference type="EMBL" id="SNV87561.1"/>
    </source>
</evidence>
<protein>
    <submittedName>
        <fullName evidence="3">2-keto-4-pentenoate hydratase</fullName>
        <ecNumber evidence="3">4.2.1.80</ecNumber>
    </submittedName>
</protein>
<organism evidence="3 4">
    <name type="scientific">Corynebacterium imitans</name>
    <dbReference type="NCBI Taxonomy" id="156978"/>
    <lineage>
        <taxon>Bacteria</taxon>
        <taxon>Bacillati</taxon>
        <taxon>Actinomycetota</taxon>
        <taxon>Actinomycetes</taxon>
        <taxon>Mycobacteriales</taxon>
        <taxon>Corynebacteriaceae</taxon>
        <taxon>Corynebacterium</taxon>
    </lineage>
</organism>
<dbReference type="PANTHER" id="PTHR30143">
    <property type="entry name" value="ACID HYDRATASE"/>
    <property type="match status" value="1"/>
</dbReference>
<name>A0A240AW00_9CORY</name>
<evidence type="ECO:0000256" key="1">
    <source>
        <dbReference type="ARBA" id="ARBA00023239"/>
    </source>
</evidence>
<proteinExistence type="predicted"/>
<gene>
    <name evidence="3" type="primary">mhpD_2</name>
    <name evidence="3" type="ORF">SAMEA4535761_02416</name>
</gene>
<dbReference type="Gene3D" id="3.90.850.10">
    <property type="entry name" value="Fumarylacetoacetase-like, C-terminal domain"/>
    <property type="match status" value="1"/>
</dbReference>
<evidence type="ECO:0000259" key="2">
    <source>
        <dbReference type="Pfam" id="PF01557"/>
    </source>
</evidence>
<evidence type="ECO:0000313" key="4">
    <source>
        <dbReference type="Proteomes" id="UP000215374"/>
    </source>
</evidence>
<feature type="domain" description="Fumarylacetoacetase-like C-terminal" evidence="2">
    <location>
        <begin position="99"/>
        <end position="278"/>
    </location>
</feature>
<dbReference type="EC" id="4.2.1.80" evidence="3"/>
<dbReference type="InterPro" id="IPR011234">
    <property type="entry name" value="Fumarylacetoacetase-like_C"/>
</dbReference>
<dbReference type="InterPro" id="IPR036663">
    <property type="entry name" value="Fumarylacetoacetase_C_sf"/>
</dbReference>
<dbReference type="Pfam" id="PF01557">
    <property type="entry name" value="FAA_hydrolase"/>
    <property type="match status" value="1"/>
</dbReference>
<accession>A0A240AW00</accession>
<dbReference type="EMBL" id="LT906467">
    <property type="protein sequence ID" value="SNV87561.1"/>
    <property type="molecule type" value="Genomic_DNA"/>
</dbReference>
<dbReference type="InterPro" id="IPR050772">
    <property type="entry name" value="Hydratase-Decarb/MhpD_sf"/>
</dbReference>
<dbReference type="GO" id="GO:0005737">
    <property type="term" value="C:cytoplasm"/>
    <property type="evidence" value="ECO:0007669"/>
    <property type="project" value="TreeGrafter"/>
</dbReference>
<dbReference type="PANTHER" id="PTHR30143:SF0">
    <property type="entry name" value="2-KETO-4-PENTENOATE HYDRATASE"/>
    <property type="match status" value="1"/>
</dbReference>
<dbReference type="SUPFAM" id="SSF56529">
    <property type="entry name" value="FAH"/>
    <property type="match status" value="1"/>
</dbReference>
<keyword evidence="1 3" id="KW-0456">Lyase</keyword>
<reference evidence="3 4" key="1">
    <citation type="submission" date="2017-06" db="EMBL/GenBank/DDBJ databases">
        <authorList>
            <consortium name="Pathogen Informatics"/>
        </authorList>
    </citation>
    <scope>NUCLEOTIDE SEQUENCE [LARGE SCALE GENOMIC DNA]</scope>
    <source>
        <strain evidence="3 4">NCTC13015</strain>
    </source>
</reference>
<dbReference type="Proteomes" id="UP000215374">
    <property type="component" value="Chromosome 1"/>
</dbReference>
<dbReference type="GO" id="GO:0008684">
    <property type="term" value="F:2-oxopent-4-enoate hydratase activity"/>
    <property type="evidence" value="ECO:0007669"/>
    <property type="project" value="UniProtKB-EC"/>
</dbReference>
<sequence>MEYIARLCRALPRLSGMSNATEKNEQAVREAAAALIDAYETGNPIPPLRNSFEGMDIADAYRVQKAQIPALTEKWGEIVGRKVGLTSLAMQKQLGVDSPDFGFFTEAQLYRDDARIAADTFISPKVEPEFAFLLNKELSGGNTTRADVAEAIESVHAAIEIIDSRIKDWDITLPDTIADNASCGAVAISEAPLEVAIEALNATTCSLLIDGTVTGTGKGEDVLGDPLEAVAWLANILHEQGDVLAAGQWVLPGSITSAAPVDAGSSATADFGSLGTLTIHF</sequence>
<dbReference type="AlphaFoldDB" id="A0A240AW00"/>